<comment type="similarity">
    <text evidence="3">Belongs to the Hfq family.</text>
</comment>
<dbReference type="EMBL" id="SMAA01000003">
    <property type="protein sequence ID" value="TCS80987.1"/>
    <property type="molecule type" value="Genomic_DNA"/>
</dbReference>
<dbReference type="InterPro" id="IPR005001">
    <property type="entry name" value="Hfq"/>
</dbReference>
<dbReference type="PANTHER" id="PTHR34772:SF1">
    <property type="entry name" value="RNA-BINDING PROTEIN HFQ"/>
    <property type="match status" value="1"/>
</dbReference>
<evidence type="ECO:0000313" key="5">
    <source>
        <dbReference type="EMBL" id="TCS80987.1"/>
    </source>
</evidence>
<evidence type="ECO:0000259" key="4">
    <source>
        <dbReference type="PROSITE" id="PS52002"/>
    </source>
</evidence>
<evidence type="ECO:0000256" key="2">
    <source>
        <dbReference type="ARBA" id="ARBA00023016"/>
    </source>
</evidence>
<dbReference type="SUPFAM" id="SSF50182">
    <property type="entry name" value="Sm-like ribonucleoproteins"/>
    <property type="match status" value="1"/>
</dbReference>
<dbReference type="AlphaFoldDB" id="A0A4R3KCY6"/>
<dbReference type="Gene3D" id="2.30.30.100">
    <property type="match status" value="1"/>
</dbReference>
<comment type="function">
    <text evidence="3">RNA chaperone that binds small regulatory RNA (sRNAs) and mRNAs to facilitate mRNA translational regulation in response to envelope stress, environmental stress and changes in metabolite concentrations. Also binds with high specificity to tRNAs.</text>
</comment>
<dbReference type="Proteomes" id="UP000295188">
    <property type="component" value="Unassembled WGS sequence"/>
</dbReference>
<dbReference type="NCBIfam" id="TIGR02383">
    <property type="entry name" value="Hfq"/>
    <property type="match status" value="1"/>
</dbReference>
<dbReference type="GO" id="GO:0003723">
    <property type="term" value="F:RNA binding"/>
    <property type="evidence" value="ECO:0007669"/>
    <property type="project" value="UniProtKB-UniRule"/>
</dbReference>
<evidence type="ECO:0000256" key="3">
    <source>
        <dbReference type="HAMAP-Rule" id="MF_00436"/>
    </source>
</evidence>
<dbReference type="PROSITE" id="PS52002">
    <property type="entry name" value="SM"/>
    <property type="match status" value="1"/>
</dbReference>
<dbReference type="HAMAP" id="MF_00436">
    <property type="entry name" value="Hfq"/>
    <property type="match status" value="1"/>
</dbReference>
<dbReference type="GO" id="GO:0045974">
    <property type="term" value="P:regulation of translation, ncRNA-mediated"/>
    <property type="evidence" value="ECO:0007669"/>
    <property type="project" value="TreeGrafter"/>
</dbReference>
<dbReference type="CDD" id="cd01716">
    <property type="entry name" value="Hfq"/>
    <property type="match status" value="1"/>
</dbReference>
<keyword evidence="1 3" id="KW-0694">RNA-binding</keyword>
<sequence length="84" mass="9456">MKAINLQDAFLNQARKENVSVTIYLVNGFQLRGNVTGFDNFTVILDSNGKQQLVYKHAISTITPVHPLSMNYTTEKKDSDSPHM</sequence>
<protein>
    <recommendedName>
        <fullName evidence="3">RNA-binding protein Hfq</fullName>
    </recommendedName>
</protein>
<dbReference type="FunFam" id="2.30.30.100:FF:000012">
    <property type="entry name" value="RNA-binding protein Hfq"/>
    <property type="match status" value="1"/>
</dbReference>
<comment type="caution">
    <text evidence="5">The sequence shown here is derived from an EMBL/GenBank/DDBJ whole genome shotgun (WGS) entry which is preliminary data.</text>
</comment>
<dbReference type="OrthoDB" id="9799751at2"/>
<proteinExistence type="inferred from homology"/>
<dbReference type="NCBIfam" id="NF001602">
    <property type="entry name" value="PRK00395.1"/>
    <property type="match status" value="1"/>
</dbReference>
<dbReference type="GO" id="GO:0043487">
    <property type="term" value="P:regulation of RNA stability"/>
    <property type="evidence" value="ECO:0007669"/>
    <property type="project" value="TreeGrafter"/>
</dbReference>
<accession>A0A4R3KCY6</accession>
<reference evidence="5 6" key="1">
    <citation type="submission" date="2019-03" db="EMBL/GenBank/DDBJ databases">
        <title>Genomic Encyclopedia of Type Strains, Phase IV (KMG-IV): sequencing the most valuable type-strain genomes for metagenomic binning, comparative biology and taxonomic classification.</title>
        <authorList>
            <person name="Goeker M."/>
        </authorList>
    </citation>
    <scope>NUCLEOTIDE SEQUENCE [LARGE SCALE GENOMIC DNA]</scope>
    <source>
        <strain evidence="5 6">DSM 20467</strain>
    </source>
</reference>
<dbReference type="PANTHER" id="PTHR34772">
    <property type="entry name" value="RNA-BINDING PROTEIN HFQ"/>
    <property type="match status" value="1"/>
</dbReference>
<dbReference type="Pfam" id="PF17209">
    <property type="entry name" value="Hfq"/>
    <property type="match status" value="1"/>
</dbReference>
<dbReference type="RefSeq" id="WP_132547742.1">
    <property type="nucleotide sequence ID" value="NZ_SMAA01000003.1"/>
</dbReference>
<feature type="domain" description="Sm" evidence="4">
    <location>
        <begin position="8"/>
        <end position="68"/>
    </location>
</feature>
<dbReference type="GO" id="GO:0006355">
    <property type="term" value="P:regulation of DNA-templated transcription"/>
    <property type="evidence" value="ECO:0007669"/>
    <property type="project" value="InterPro"/>
</dbReference>
<keyword evidence="2 3" id="KW-0346">Stress response</keyword>
<evidence type="ECO:0000313" key="6">
    <source>
        <dbReference type="Proteomes" id="UP000295188"/>
    </source>
</evidence>
<comment type="subunit">
    <text evidence="3">Homohexamer.</text>
</comment>
<evidence type="ECO:0000256" key="1">
    <source>
        <dbReference type="ARBA" id="ARBA00022884"/>
    </source>
</evidence>
<name>A0A4R3KCY6_9FIRM</name>
<dbReference type="InterPro" id="IPR047575">
    <property type="entry name" value="Sm"/>
</dbReference>
<keyword evidence="6" id="KW-1185">Reference proteome</keyword>
<organism evidence="5 6">
    <name type="scientific">Pectinatus cerevisiiphilus</name>
    <dbReference type="NCBI Taxonomy" id="86956"/>
    <lineage>
        <taxon>Bacteria</taxon>
        <taxon>Bacillati</taxon>
        <taxon>Bacillota</taxon>
        <taxon>Negativicutes</taxon>
        <taxon>Selenomonadales</taxon>
        <taxon>Selenomonadaceae</taxon>
        <taxon>Pectinatus</taxon>
    </lineage>
</organism>
<dbReference type="GO" id="GO:0005829">
    <property type="term" value="C:cytosol"/>
    <property type="evidence" value="ECO:0007669"/>
    <property type="project" value="TreeGrafter"/>
</dbReference>
<dbReference type="InterPro" id="IPR010920">
    <property type="entry name" value="LSM_dom_sf"/>
</dbReference>
<gene>
    <name evidence="3" type="primary">hfq</name>
    <name evidence="5" type="ORF">EDC37_103157</name>
</gene>